<dbReference type="EnsemblMetazoa" id="XM_011675309">
    <property type="protein sequence ID" value="XP_011673611"/>
    <property type="gene ID" value="LOC579894"/>
</dbReference>
<evidence type="ECO:0000256" key="9">
    <source>
        <dbReference type="ARBA" id="ARBA00034352"/>
    </source>
</evidence>
<feature type="compositionally biased region" description="Pro residues" evidence="11">
    <location>
        <begin position="117"/>
        <end position="126"/>
    </location>
</feature>
<evidence type="ECO:0000256" key="4">
    <source>
        <dbReference type="ARBA" id="ARBA00022490"/>
    </source>
</evidence>
<dbReference type="Proteomes" id="UP000007110">
    <property type="component" value="Unassembled WGS sequence"/>
</dbReference>
<evidence type="ECO:0000256" key="1">
    <source>
        <dbReference type="ARBA" id="ARBA00004210"/>
    </source>
</evidence>
<dbReference type="InParanoid" id="A0A7M7LW52"/>
<dbReference type="GO" id="GO:0016607">
    <property type="term" value="C:nuclear speck"/>
    <property type="evidence" value="ECO:0007669"/>
    <property type="project" value="UniProtKB-SubCell"/>
</dbReference>
<feature type="compositionally biased region" description="Low complexity" evidence="11">
    <location>
        <begin position="80"/>
        <end position="90"/>
    </location>
</feature>
<name>A0A7M7LW52_STRPU</name>
<dbReference type="RefSeq" id="XP_011673611.1">
    <property type="nucleotide sequence ID" value="XM_011675309.2"/>
</dbReference>
<feature type="compositionally biased region" description="Pro residues" evidence="11">
    <location>
        <begin position="66"/>
        <end position="79"/>
    </location>
</feature>
<keyword evidence="13" id="KW-1185">Reference proteome</keyword>
<dbReference type="GeneID" id="579894"/>
<evidence type="ECO:0000256" key="7">
    <source>
        <dbReference type="ARBA" id="ARBA00023242"/>
    </source>
</evidence>
<protein>
    <recommendedName>
        <fullName evidence="3">DAZ-associated protein 2</fullName>
    </recommendedName>
    <alternativeName>
        <fullName evidence="8">Deleted in azoospermia-associated protein 2</fullName>
    </alternativeName>
    <alternativeName>
        <fullName evidence="9">Proline-rich transcript in brain protein</fullName>
    </alternativeName>
</protein>
<feature type="region of interest" description="Disordered" evidence="11">
    <location>
        <begin position="49"/>
        <end position="162"/>
    </location>
</feature>
<proteinExistence type="predicted"/>
<comment type="function">
    <text evidence="10">In unstressed cells, promotes SIAH1-mediated polyubiquitination and degradation of the serine/threonine-protein kinase HIPK2, probably by acting as a loading factor that potentiates complex formation between HIPK2 and ubiquitin ligase SIAH1. In response to DNA damage, localizes to the nucleus following phosphorylation by HIPK2 and modulates the expression of a subset of TP53/p53 target genes by binding to TP53 at target gene promoters. This limits the expression of a number of cell death-mediating TP53 target genes, reducing DNA damage-induced cell death. Enhances the binding of transcription factor TCF7L2/TCF4, a Wnt signaling pathway effector, to the promoters of target genes. Plays a role in stress granule formation.</text>
</comment>
<evidence type="ECO:0000256" key="10">
    <source>
        <dbReference type="ARBA" id="ARBA00045449"/>
    </source>
</evidence>
<dbReference type="OrthoDB" id="6514304at2759"/>
<keyword evidence="7" id="KW-0539">Nucleus</keyword>
<keyword evidence="4" id="KW-0963">Cytoplasm</keyword>
<accession>A0A7M7LW52</accession>
<keyword evidence="5" id="KW-0597">Phosphoprotein</keyword>
<feature type="compositionally biased region" description="Low complexity" evidence="11">
    <location>
        <begin position="13"/>
        <end position="23"/>
    </location>
</feature>
<dbReference type="PANTHER" id="PTHR31638">
    <property type="entry name" value="DAZ-ASSOCIATED PROTEIN 2"/>
    <property type="match status" value="1"/>
</dbReference>
<evidence type="ECO:0000256" key="2">
    <source>
        <dbReference type="ARBA" id="ARBA00004324"/>
    </source>
</evidence>
<evidence type="ECO:0000256" key="6">
    <source>
        <dbReference type="ARBA" id="ARBA00022843"/>
    </source>
</evidence>
<comment type="subcellular location">
    <subcellularLocation>
        <location evidence="1">Cytoplasm</location>
        <location evidence="1">Stress granule</location>
    </subcellularLocation>
    <subcellularLocation>
        <location evidence="2">Nucleus speckle</location>
    </subcellularLocation>
</comment>
<dbReference type="FunCoup" id="A0A7M7LW52">
    <property type="interactions" value="717"/>
</dbReference>
<evidence type="ECO:0000256" key="3">
    <source>
        <dbReference type="ARBA" id="ARBA00014066"/>
    </source>
</evidence>
<feature type="compositionally biased region" description="Basic residues" evidence="11">
    <location>
        <begin position="1"/>
        <end position="10"/>
    </location>
</feature>
<feature type="region of interest" description="Disordered" evidence="11">
    <location>
        <begin position="1"/>
        <end position="23"/>
    </location>
</feature>
<reference evidence="12" key="2">
    <citation type="submission" date="2021-01" db="UniProtKB">
        <authorList>
            <consortium name="EnsemblMetazoa"/>
        </authorList>
    </citation>
    <scope>IDENTIFICATION</scope>
</reference>
<evidence type="ECO:0000256" key="5">
    <source>
        <dbReference type="ARBA" id="ARBA00022553"/>
    </source>
</evidence>
<evidence type="ECO:0000313" key="13">
    <source>
        <dbReference type="Proteomes" id="UP000007110"/>
    </source>
</evidence>
<dbReference type="GO" id="GO:0010494">
    <property type="term" value="C:cytoplasmic stress granule"/>
    <property type="evidence" value="ECO:0007669"/>
    <property type="project" value="UniProtKB-SubCell"/>
</dbReference>
<feature type="compositionally biased region" description="Polar residues" evidence="11">
    <location>
        <begin position="132"/>
        <end position="152"/>
    </location>
</feature>
<dbReference type="Pfam" id="PF11029">
    <property type="entry name" value="DAZAP2"/>
    <property type="match status" value="1"/>
</dbReference>
<dbReference type="PANTHER" id="PTHR31638:SF3">
    <property type="entry name" value="DAZ-ASSOCIATED PROTEIN 2"/>
    <property type="match status" value="1"/>
</dbReference>
<dbReference type="AlphaFoldDB" id="A0A7M7LW52"/>
<evidence type="ECO:0000256" key="8">
    <source>
        <dbReference type="ARBA" id="ARBA00032174"/>
    </source>
</evidence>
<organism evidence="12 13">
    <name type="scientific">Strongylocentrotus purpuratus</name>
    <name type="common">Purple sea urchin</name>
    <dbReference type="NCBI Taxonomy" id="7668"/>
    <lineage>
        <taxon>Eukaryota</taxon>
        <taxon>Metazoa</taxon>
        <taxon>Echinodermata</taxon>
        <taxon>Eleutherozoa</taxon>
        <taxon>Echinozoa</taxon>
        <taxon>Echinoidea</taxon>
        <taxon>Euechinoidea</taxon>
        <taxon>Echinacea</taxon>
        <taxon>Camarodonta</taxon>
        <taxon>Echinidea</taxon>
        <taxon>Strongylocentrotidae</taxon>
        <taxon>Strongylocentrotus</taxon>
    </lineage>
</organism>
<evidence type="ECO:0000256" key="11">
    <source>
        <dbReference type="SAM" id="MobiDB-lite"/>
    </source>
</evidence>
<sequence length="162" mass="16718">MPFGKKKKDGKKPYPVQQAAYPTQQAAYPQGAAYPAQQPYNPQIAPVNQQHMYSAPPPGAGGYAGAPPPYSAAGAPPPAAQAGYPQAPVYYQPPQPQTVVVNGGYDAGARFNSRNPPSIPPPPPGCAPNAAQMASGTGQNVVMGQKPSNWVTGGSDGGYTLW</sequence>
<dbReference type="OMA" id="YPQTMPL"/>
<dbReference type="InterPro" id="IPR022730">
    <property type="entry name" value="DAZ_assoc-2"/>
</dbReference>
<reference evidence="13" key="1">
    <citation type="submission" date="2015-02" db="EMBL/GenBank/DDBJ databases">
        <title>Genome sequencing for Strongylocentrotus purpuratus.</title>
        <authorList>
            <person name="Murali S."/>
            <person name="Liu Y."/>
            <person name="Vee V."/>
            <person name="English A."/>
            <person name="Wang M."/>
            <person name="Skinner E."/>
            <person name="Han Y."/>
            <person name="Muzny D.M."/>
            <person name="Worley K.C."/>
            <person name="Gibbs R.A."/>
        </authorList>
    </citation>
    <scope>NUCLEOTIDE SEQUENCE</scope>
</reference>
<evidence type="ECO:0000313" key="12">
    <source>
        <dbReference type="EnsemblMetazoa" id="XP_011673611"/>
    </source>
</evidence>
<keyword evidence="6" id="KW-0832">Ubl conjugation</keyword>